<dbReference type="PANTHER" id="PTHR30222:SF2">
    <property type="entry name" value="ABC TRANSPORTER SUBSTRATE-BINDING PROTEIN"/>
    <property type="match status" value="1"/>
</dbReference>
<evidence type="ECO:0000256" key="3">
    <source>
        <dbReference type="SAM" id="SignalP"/>
    </source>
</evidence>
<keyword evidence="2" id="KW-0574">Periplasm</keyword>
<accession>A0ABU3S926</accession>
<sequence length="353" mass="38148">MANRSMLGLSMALVALIAPQIASADSITVANNGGAAGAGYREAYYKPFTAKTGHTIVDDQFSQELAKIRSQVETGNLVWDVVSVTAINEATACDEGLLERIDWSKHLDPKDFADVGGFGQCGLPNNFVSGGLVYDSKSYEGGEAPKSWADFWDVKKFPGKRGLLYRAEQTLEVALMADGVPPADVMKVLSAPGGVDRAFKKLAELKPHIKWWKSGDESMQAILTGEVVMTFAWNGRVGMANRANNRQLKIEFGAGHVSGSQMIAVMKGTKKKDVAVDFIKLASSPEPQANFARAIDYAPVNAKAYAFLTEAERATLPAGHMKLASLQSGTVYLDFWLNNGDALLQRFITFAAQ</sequence>
<dbReference type="SUPFAM" id="SSF53850">
    <property type="entry name" value="Periplasmic binding protein-like II"/>
    <property type="match status" value="1"/>
</dbReference>
<name>A0ABU3S926_9HYPH</name>
<dbReference type="Proteomes" id="UP001254257">
    <property type="component" value="Unassembled WGS sequence"/>
</dbReference>
<dbReference type="RefSeq" id="WP_316019102.1">
    <property type="nucleotide sequence ID" value="NZ_JAWDID010000022.1"/>
</dbReference>
<protein>
    <submittedName>
        <fullName evidence="4">ABC transporter substrate-binding protein</fullName>
    </submittedName>
</protein>
<evidence type="ECO:0000256" key="1">
    <source>
        <dbReference type="ARBA" id="ARBA00022729"/>
    </source>
</evidence>
<reference evidence="4 5" key="1">
    <citation type="submission" date="2023-09" db="EMBL/GenBank/DDBJ databases">
        <title>Whole genome shotgun sequencing (WGS) of Bosea sp. ZW T0_25, isolated from stored onions (Allium cepa).</title>
        <authorList>
            <person name="Stoll D.A."/>
            <person name="Huch M."/>
        </authorList>
    </citation>
    <scope>NUCLEOTIDE SEQUENCE [LARGE SCALE GENOMIC DNA]</scope>
    <source>
        <strain evidence="4 5">ZW T0_25</strain>
    </source>
</reference>
<organism evidence="4 5">
    <name type="scientific">Bosea rubneri</name>
    <dbReference type="NCBI Taxonomy" id="3075434"/>
    <lineage>
        <taxon>Bacteria</taxon>
        <taxon>Pseudomonadati</taxon>
        <taxon>Pseudomonadota</taxon>
        <taxon>Alphaproteobacteria</taxon>
        <taxon>Hyphomicrobiales</taxon>
        <taxon>Boseaceae</taxon>
        <taxon>Bosea</taxon>
    </lineage>
</organism>
<feature type="chain" id="PRO_5045924970" evidence="3">
    <location>
        <begin position="25"/>
        <end position="353"/>
    </location>
</feature>
<evidence type="ECO:0000313" key="5">
    <source>
        <dbReference type="Proteomes" id="UP001254257"/>
    </source>
</evidence>
<dbReference type="EMBL" id="JAWDID010000022">
    <property type="protein sequence ID" value="MDU0341273.1"/>
    <property type="molecule type" value="Genomic_DNA"/>
</dbReference>
<dbReference type="Pfam" id="PF13416">
    <property type="entry name" value="SBP_bac_8"/>
    <property type="match status" value="1"/>
</dbReference>
<dbReference type="CDD" id="cd13589">
    <property type="entry name" value="PBP2_polyamine_RpCGA009"/>
    <property type="match status" value="1"/>
</dbReference>
<dbReference type="Gene3D" id="3.40.190.10">
    <property type="entry name" value="Periplasmic binding protein-like II"/>
    <property type="match status" value="2"/>
</dbReference>
<evidence type="ECO:0000313" key="4">
    <source>
        <dbReference type="EMBL" id="MDU0341273.1"/>
    </source>
</evidence>
<dbReference type="InterPro" id="IPR006059">
    <property type="entry name" value="SBP"/>
</dbReference>
<proteinExistence type="predicted"/>
<evidence type="ECO:0000256" key="2">
    <source>
        <dbReference type="ARBA" id="ARBA00022764"/>
    </source>
</evidence>
<keyword evidence="5" id="KW-1185">Reference proteome</keyword>
<comment type="caution">
    <text evidence="4">The sequence shown here is derived from an EMBL/GenBank/DDBJ whole genome shotgun (WGS) entry which is preliminary data.</text>
</comment>
<feature type="signal peptide" evidence="3">
    <location>
        <begin position="1"/>
        <end position="24"/>
    </location>
</feature>
<keyword evidence="1 3" id="KW-0732">Signal</keyword>
<dbReference type="PANTHER" id="PTHR30222">
    <property type="entry name" value="SPERMIDINE/PUTRESCINE-BINDING PERIPLASMIC PROTEIN"/>
    <property type="match status" value="1"/>
</dbReference>
<gene>
    <name evidence="4" type="ORF">RKE40_15345</name>
</gene>